<reference evidence="1 2" key="1">
    <citation type="submission" date="2017-05" db="EMBL/GenBank/DDBJ databases">
        <authorList>
            <person name="Varghese N."/>
            <person name="Submissions S."/>
        </authorList>
    </citation>
    <scope>NUCLEOTIDE SEQUENCE [LARGE SCALE GENOMIC DNA]</scope>
    <source>
        <strain evidence="1 2">DSM 21985</strain>
    </source>
</reference>
<name>A0A521F6B1_9BACT</name>
<gene>
    <name evidence="1" type="ORF">SAMN06265219_11544</name>
</gene>
<dbReference type="EMBL" id="FXTP01000015">
    <property type="protein sequence ID" value="SMO91161.1"/>
    <property type="molecule type" value="Genomic_DNA"/>
</dbReference>
<dbReference type="PROSITE" id="PS51257">
    <property type="entry name" value="PROKAR_LIPOPROTEIN"/>
    <property type="match status" value="1"/>
</dbReference>
<dbReference type="RefSeq" id="WP_142455611.1">
    <property type="nucleotide sequence ID" value="NZ_FXTP01000015.1"/>
</dbReference>
<evidence type="ECO:0000313" key="2">
    <source>
        <dbReference type="Proteomes" id="UP000317557"/>
    </source>
</evidence>
<dbReference type="Proteomes" id="UP000317557">
    <property type="component" value="Unassembled WGS sequence"/>
</dbReference>
<dbReference type="OrthoDB" id="9790776at2"/>
<dbReference type="Gene3D" id="3.30.160.150">
    <property type="entry name" value="Lipoprotein like domain"/>
    <property type="match status" value="1"/>
</dbReference>
<dbReference type="Pfam" id="PF04390">
    <property type="entry name" value="LptE"/>
    <property type="match status" value="1"/>
</dbReference>
<dbReference type="InterPro" id="IPR007485">
    <property type="entry name" value="LPS_assembly_LptE"/>
</dbReference>
<accession>A0A521F6B1</accession>
<keyword evidence="2" id="KW-1185">Reference proteome</keyword>
<dbReference type="AlphaFoldDB" id="A0A521F6B1"/>
<protein>
    <submittedName>
        <fullName evidence="1">Lipopolysaccharide-assembly</fullName>
    </submittedName>
</protein>
<proteinExistence type="predicted"/>
<dbReference type="GO" id="GO:0019867">
    <property type="term" value="C:outer membrane"/>
    <property type="evidence" value="ECO:0007669"/>
    <property type="project" value="InterPro"/>
</dbReference>
<evidence type="ECO:0000313" key="1">
    <source>
        <dbReference type="EMBL" id="SMO91161.1"/>
    </source>
</evidence>
<sequence>MGSIKLRWFVFLITALSLTGCLRYSFTGASIPPGVNTIFIPFFPDQSNSGLGDLSDRLNQALIERFVNQSKLQLANSEEDADAVLDGVITGYSNRPFSIGGDERANQNQVRITVRASFVYASEEEPEWNKSFTGEFTYDPNENPIEGEDLAADGALEQVANNMFNDAVSNW</sequence>
<dbReference type="GO" id="GO:0043165">
    <property type="term" value="P:Gram-negative-bacterium-type cell outer membrane assembly"/>
    <property type="evidence" value="ECO:0007669"/>
    <property type="project" value="InterPro"/>
</dbReference>
<organism evidence="1 2">
    <name type="scientific">Gracilimonas mengyeensis</name>
    <dbReference type="NCBI Taxonomy" id="1302730"/>
    <lineage>
        <taxon>Bacteria</taxon>
        <taxon>Pseudomonadati</taxon>
        <taxon>Balneolota</taxon>
        <taxon>Balneolia</taxon>
        <taxon>Balneolales</taxon>
        <taxon>Balneolaceae</taxon>
        <taxon>Gracilimonas</taxon>
    </lineage>
</organism>